<proteinExistence type="predicted"/>
<sequence>MLCRALLLSAEHSAPSVRARNPSSDTSTPATTSDPTLCGLATTSQPMLGCPARYGSCSILTFETSYRVISRVYQSTVSTNESKKFVPRTAGTRFVYTDTDRANEIFPAENEDEDTEATV</sequence>
<dbReference type="STRING" id="45882.A0A0V1D230"/>
<dbReference type="EMBL" id="JYDI01000061">
    <property type="protein sequence ID" value="KRY55011.1"/>
    <property type="molecule type" value="Genomic_DNA"/>
</dbReference>
<accession>A0A0V1D230</accession>
<evidence type="ECO:0000313" key="2">
    <source>
        <dbReference type="EMBL" id="KRY55011.1"/>
    </source>
</evidence>
<protein>
    <submittedName>
        <fullName evidence="2">Uncharacterized protein</fullName>
    </submittedName>
</protein>
<dbReference type="OrthoDB" id="10406406at2759"/>
<reference evidence="2 3" key="1">
    <citation type="submission" date="2015-01" db="EMBL/GenBank/DDBJ databases">
        <title>Evolution of Trichinella species and genotypes.</title>
        <authorList>
            <person name="Korhonen P.K."/>
            <person name="Edoardo P."/>
            <person name="Giuseppe L.R."/>
            <person name="Gasser R.B."/>
        </authorList>
    </citation>
    <scope>NUCLEOTIDE SEQUENCE [LARGE SCALE GENOMIC DNA]</scope>
    <source>
        <strain evidence="2">ISS120</strain>
    </source>
</reference>
<dbReference type="AlphaFoldDB" id="A0A0V1D230"/>
<name>A0A0V1D230_TRIBR</name>
<dbReference type="Proteomes" id="UP000054653">
    <property type="component" value="Unassembled WGS sequence"/>
</dbReference>
<feature type="region of interest" description="Disordered" evidence="1">
    <location>
        <begin position="14"/>
        <end position="36"/>
    </location>
</feature>
<organism evidence="2 3">
    <name type="scientific">Trichinella britovi</name>
    <name type="common">Parasitic roundworm</name>
    <dbReference type="NCBI Taxonomy" id="45882"/>
    <lineage>
        <taxon>Eukaryota</taxon>
        <taxon>Metazoa</taxon>
        <taxon>Ecdysozoa</taxon>
        <taxon>Nematoda</taxon>
        <taxon>Enoplea</taxon>
        <taxon>Dorylaimia</taxon>
        <taxon>Trichinellida</taxon>
        <taxon>Trichinellidae</taxon>
        <taxon>Trichinella</taxon>
    </lineage>
</organism>
<feature type="compositionally biased region" description="Low complexity" evidence="1">
    <location>
        <begin position="22"/>
        <end position="36"/>
    </location>
</feature>
<keyword evidence="3" id="KW-1185">Reference proteome</keyword>
<gene>
    <name evidence="2" type="ORF">T03_15845</name>
</gene>
<comment type="caution">
    <text evidence="2">The sequence shown here is derived from an EMBL/GenBank/DDBJ whole genome shotgun (WGS) entry which is preliminary data.</text>
</comment>
<evidence type="ECO:0000313" key="3">
    <source>
        <dbReference type="Proteomes" id="UP000054653"/>
    </source>
</evidence>
<evidence type="ECO:0000256" key="1">
    <source>
        <dbReference type="SAM" id="MobiDB-lite"/>
    </source>
</evidence>